<sequence>MRLVLTPYAVLEKRFLLNFFTKDKEINMGFSYDKAVHLSNNVYYRGLGINKIFSFNEIDIGGSLAVWKQPELLSDYLATADSKWVEW</sequence>
<dbReference type="EMBL" id="PKRU02000028">
    <property type="protein sequence ID" value="RPD36998.1"/>
    <property type="molecule type" value="Genomic_DNA"/>
</dbReference>
<name>A0A424FLK3_9HYPH</name>
<proteinExistence type="predicted"/>
<evidence type="ECO:0000313" key="2">
    <source>
        <dbReference type="Proteomes" id="UP000236895"/>
    </source>
</evidence>
<accession>A0A424FLK3</accession>
<reference evidence="1 2" key="1">
    <citation type="submission" date="2018-11" db="EMBL/GenBank/DDBJ databases">
        <title>Genome Analysis of Haplotype D of Candidatus Liberibacter Solanacearum.</title>
        <authorList>
            <person name="Katsir L."/>
            <person name="Ruan Z."/>
            <person name="Santos Garcia D."/>
            <person name="Piasezky A."/>
            <person name="Jiang J."/>
            <person name="Sela N."/>
            <person name="Freilich S."/>
            <person name="Bahar O."/>
        </authorList>
    </citation>
    <scope>NUCLEOTIDE SEQUENCE [LARGE SCALE GENOMIC DNA]</scope>
    <source>
        <strain evidence="2">haplotype D1</strain>
    </source>
</reference>
<comment type="caution">
    <text evidence="1">The sequence shown here is derived from an EMBL/GenBank/DDBJ whole genome shotgun (WGS) entry which is preliminary data.</text>
</comment>
<evidence type="ECO:0000313" key="1">
    <source>
        <dbReference type="EMBL" id="RPD36998.1"/>
    </source>
</evidence>
<protein>
    <submittedName>
        <fullName evidence="1">Uncharacterized protein</fullName>
    </submittedName>
</protein>
<organism evidence="1 2">
    <name type="scientific">Candidatus Liberibacter solanacearum</name>
    <dbReference type="NCBI Taxonomy" id="556287"/>
    <lineage>
        <taxon>Bacteria</taxon>
        <taxon>Pseudomonadati</taxon>
        <taxon>Pseudomonadota</taxon>
        <taxon>Alphaproteobacteria</taxon>
        <taxon>Hyphomicrobiales</taxon>
        <taxon>Rhizobiaceae</taxon>
        <taxon>Liberibacter</taxon>
    </lineage>
</organism>
<dbReference type="Proteomes" id="UP000236895">
    <property type="component" value="Unassembled WGS sequence"/>
</dbReference>
<dbReference type="AlphaFoldDB" id="A0A424FLK3"/>
<gene>
    <name evidence="1" type="ORF">C0030_004670</name>
</gene>
<dbReference type="RefSeq" id="WP_103847406.1">
    <property type="nucleotide sequence ID" value="NZ_PKRU02000028.1"/>
</dbReference>